<dbReference type="OrthoDB" id="195194at2"/>
<reference evidence="1 2" key="1">
    <citation type="submission" date="2017-06" db="EMBL/GenBank/DDBJ databases">
        <authorList>
            <person name="Kim H.J."/>
            <person name="Triplett B.A."/>
        </authorList>
    </citation>
    <scope>NUCLEOTIDE SEQUENCE [LARGE SCALE GENOMIC DNA]</scope>
    <source>
        <strain evidence="1 2">U15</strain>
    </source>
</reference>
<protein>
    <recommendedName>
        <fullName evidence="3">DUF2288 domain-containing protein</fullName>
    </recommendedName>
</protein>
<organism evidence="1 2">
    <name type="scientific">Noviherbaspirillum humi</name>
    <dbReference type="NCBI Taxonomy" id="1688639"/>
    <lineage>
        <taxon>Bacteria</taxon>
        <taxon>Pseudomonadati</taxon>
        <taxon>Pseudomonadota</taxon>
        <taxon>Betaproteobacteria</taxon>
        <taxon>Burkholderiales</taxon>
        <taxon>Oxalobacteraceae</taxon>
        <taxon>Noviherbaspirillum</taxon>
    </lineage>
</organism>
<gene>
    <name evidence="1" type="ORF">SAMN06265795_101133</name>
</gene>
<evidence type="ECO:0000313" key="2">
    <source>
        <dbReference type="Proteomes" id="UP000198284"/>
    </source>
</evidence>
<dbReference type="InterPro" id="IPR018741">
    <property type="entry name" value="DUF2288"/>
</dbReference>
<evidence type="ECO:0008006" key="3">
    <source>
        <dbReference type="Google" id="ProtNLM"/>
    </source>
</evidence>
<keyword evidence="2" id="KW-1185">Reference proteome</keyword>
<dbReference type="EMBL" id="FZOT01000001">
    <property type="protein sequence ID" value="SNS12381.1"/>
    <property type="molecule type" value="Genomic_DNA"/>
</dbReference>
<dbReference type="Pfam" id="PF10052">
    <property type="entry name" value="DUF2288"/>
    <property type="match status" value="1"/>
</dbReference>
<dbReference type="RefSeq" id="WP_089397379.1">
    <property type="nucleotide sequence ID" value="NZ_FZOT01000001.1"/>
</dbReference>
<proteinExistence type="predicted"/>
<name>A0A239BY74_9BURK</name>
<accession>A0A239BY74</accession>
<evidence type="ECO:0000313" key="1">
    <source>
        <dbReference type="EMBL" id="SNS12381.1"/>
    </source>
</evidence>
<dbReference type="Proteomes" id="UP000198284">
    <property type="component" value="Unassembled WGS sequence"/>
</dbReference>
<dbReference type="AlphaFoldDB" id="A0A239BY74"/>
<sequence>MTSSIPQDPLLRAKLNLETAHFPWKELERYFAAGMVIVVSDELDLIEVATAIASDDKAAVLQWMNKQQLSKVPDDLAQAWSDSNALLWTVVVKPWILVQMRAS</sequence>